<feature type="domain" description="LppM" evidence="4">
    <location>
        <begin position="43"/>
        <end position="169"/>
    </location>
</feature>
<feature type="transmembrane region" description="Helical" evidence="2">
    <location>
        <begin position="185"/>
        <end position="207"/>
    </location>
</feature>
<dbReference type="EMBL" id="JACBXV010000240">
    <property type="protein sequence ID" value="NYS70234.1"/>
    <property type="molecule type" value="Genomic_DNA"/>
</dbReference>
<feature type="signal peptide" evidence="3">
    <location>
        <begin position="1"/>
        <end position="32"/>
    </location>
</feature>
<feature type="compositionally biased region" description="Low complexity" evidence="1">
    <location>
        <begin position="215"/>
        <end position="228"/>
    </location>
</feature>
<dbReference type="Proteomes" id="UP000572528">
    <property type="component" value="Unassembled WGS sequence"/>
</dbReference>
<evidence type="ECO:0000256" key="1">
    <source>
        <dbReference type="SAM" id="MobiDB-lite"/>
    </source>
</evidence>
<reference evidence="5 6" key="1">
    <citation type="submission" date="2020-07" db="EMBL/GenBank/DDBJ databases">
        <title>MOT database genomes.</title>
        <authorList>
            <person name="Joseph S."/>
            <person name="Aduse-Opoku J."/>
            <person name="Hashim A."/>
            <person name="Wade W."/>
            <person name="Curtis M."/>
        </authorList>
    </citation>
    <scope>NUCLEOTIDE SEQUENCE [LARGE SCALE GENOMIC DNA]</scope>
    <source>
        <strain evidence="5 6">WMus004</strain>
    </source>
</reference>
<protein>
    <recommendedName>
        <fullName evidence="4">LppM domain-containing protein</fullName>
    </recommendedName>
</protein>
<comment type="caution">
    <text evidence="5">The sequence shown here is derived from an EMBL/GenBank/DDBJ whole genome shotgun (WGS) entry which is preliminary data.</text>
</comment>
<dbReference type="RefSeq" id="WP_179901469.1">
    <property type="nucleotide sequence ID" value="NZ_JACBXV010000240.1"/>
</dbReference>
<evidence type="ECO:0000313" key="6">
    <source>
        <dbReference type="Proteomes" id="UP000572528"/>
    </source>
</evidence>
<dbReference type="AlphaFoldDB" id="A0A853EM48"/>
<keyword evidence="3" id="KW-0732">Signal</keyword>
<feature type="chain" id="PRO_5033023606" description="LppM domain-containing protein" evidence="3">
    <location>
        <begin position="33"/>
        <end position="255"/>
    </location>
</feature>
<proteinExistence type="predicted"/>
<keyword evidence="2" id="KW-1133">Transmembrane helix</keyword>
<keyword evidence="2" id="KW-0812">Transmembrane</keyword>
<feature type="region of interest" description="Disordered" evidence="1">
    <location>
        <begin position="213"/>
        <end position="255"/>
    </location>
</feature>
<organism evidence="5 6">
    <name type="scientific">Actinomyces bowdenii</name>
    <dbReference type="NCBI Taxonomy" id="131109"/>
    <lineage>
        <taxon>Bacteria</taxon>
        <taxon>Bacillati</taxon>
        <taxon>Actinomycetota</taxon>
        <taxon>Actinomycetes</taxon>
        <taxon>Actinomycetales</taxon>
        <taxon>Actinomycetaceae</taxon>
        <taxon>Actinomyces</taxon>
    </lineage>
</organism>
<evidence type="ECO:0000256" key="3">
    <source>
        <dbReference type="SAM" id="SignalP"/>
    </source>
</evidence>
<evidence type="ECO:0000259" key="4">
    <source>
        <dbReference type="Pfam" id="PF21946"/>
    </source>
</evidence>
<dbReference type="Pfam" id="PF21946">
    <property type="entry name" value="LppM"/>
    <property type="match status" value="1"/>
</dbReference>
<sequence>MTLSSPMRSARAVIAALLLLLVSTLTVAPAHAASGMGIDYTISIDLTVKPDDTYDAKVTIVDSSDPAIFTEENCTAAQESSSSSGNVPDNATTTFTEEGGRRTCIIEGSGPISDSDGVITHEGDEYVVDMSSTSGDTGSVEIAYSVTFPGEVTEAAGGTVEGNTVSFDKLNQQVVRGKDSAGLPWMWILIGLVIVAAVVGAIVAIVLKGRKKQNPQPQFAQPYAAPGQPGAPGGQPPFPQQSGGQYPPQGQYPQQ</sequence>
<name>A0A853EM48_9ACTO</name>
<evidence type="ECO:0000256" key="2">
    <source>
        <dbReference type="SAM" id="Phobius"/>
    </source>
</evidence>
<dbReference type="InterPro" id="IPR053807">
    <property type="entry name" value="LppM"/>
</dbReference>
<feature type="compositionally biased region" description="Low complexity" evidence="1">
    <location>
        <begin position="240"/>
        <end position="255"/>
    </location>
</feature>
<keyword evidence="2" id="KW-0472">Membrane</keyword>
<evidence type="ECO:0000313" key="5">
    <source>
        <dbReference type="EMBL" id="NYS70234.1"/>
    </source>
</evidence>
<gene>
    <name evidence="5" type="ORF">HZZ05_12090</name>
</gene>
<accession>A0A853EM48</accession>